<keyword evidence="3" id="KW-1185">Reference proteome</keyword>
<feature type="region of interest" description="Disordered" evidence="1">
    <location>
        <begin position="1"/>
        <end position="21"/>
    </location>
</feature>
<proteinExistence type="predicted"/>
<evidence type="ECO:0000313" key="2">
    <source>
        <dbReference type="EMBL" id="KAF1725234.1"/>
    </source>
</evidence>
<dbReference type="EMBL" id="PDWW01000011">
    <property type="protein sequence ID" value="KAF1725234.1"/>
    <property type="molecule type" value="Genomic_DNA"/>
</dbReference>
<organism evidence="2 3">
    <name type="scientific">Pseudoxanthomonas japonensis</name>
    <dbReference type="NCBI Taxonomy" id="69284"/>
    <lineage>
        <taxon>Bacteria</taxon>
        <taxon>Pseudomonadati</taxon>
        <taxon>Pseudomonadota</taxon>
        <taxon>Gammaproteobacteria</taxon>
        <taxon>Lysobacterales</taxon>
        <taxon>Lysobacteraceae</taxon>
        <taxon>Pseudoxanthomonas</taxon>
    </lineage>
</organism>
<name>A0ABQ6ZHB3_9GAMM</name>
<dbReference type="InterPro" id="IPR021455">
    <property type="entry name" value="DUF3106"/>
</dbReference>
<comment type="caution">
    <text evidence="2">The sequence shown here is derived from an EMBL/GenBank/DDBJ whole genome shotgun (WGS) entry which is preliminary data.</text>
</comment>
<protein>
    <recommendedName>
        <fullName evidence="4">DUF3106 domain-containing protein</fullName>
    </recommendedName>
</protein>
<reference evidence="2 3" key="1">
    <citation type="submission" date="2017-10" db="EMBL/GenBank/DDBJ databases">
        <title>Whole genome sequencing of members of genus Pseudoxanthomonas.</title>
        <authorList>
            <person name="Kumar S."/>
            <person name="Bansal K."/>
            <person name="Kaur A."/>
            <person name="Patil P."/>
            <person name="Sharma S."/>
            <person name="Patil P.B."/>
        </authorList>
    </citation>
    <scope>NUCLEOTIDE SEQUENCE [LARGE SCALE GENOMIC DNA]</scope>
    <source>
        <strain evidence="2 3">DSM 17109</strain>
    </source>
</reference>
<evidence type="ECO:0008006" key="4">
    <source>
        <dbReference type="Google" id="ProtNLM"/>
    </source>
</evidence>
<dbReference type="Pfam" id="PF11304">
    <property type="entry name" value="DUF3106"/>
    <property type="match status" value="1"/>
</dbReference>
<gene>
    <name evidence="2" type="ORF">CSC78_09570</name>
</gene>
<sequence>MKRARARRISWPGMSRVPVPPRRLRPMRMQEGQMRVDRRRRAAACVMAGLAVVVGIAASSAQDAANATRWAAMSPAAQADWQQRRSAWDALPRHEREDRRARYAAWRALDEVQRARLRAAASEIAALPPEHQAALRTQFSVLDGMQRQGWRLGPELGADWPRLQPLFAYVPPEERDGLLALLRRLDAEQRDDLAALAQRLPPQDREGFRRALLAVPEGQRRAWLRQRRDR</sequence>
<accession>A0ABQ6ZHB3</accession>
<evidence type="ECO:0000313" key="3">
    <source>
        <dbReference type="Proteomes" id="UP000781710"/>
    </source>
</evidence>
<dbReference type="Proteomes" id="UP000781710">
    <property type="component" value="Unassembled WGS sequence"/>
</dbReference>
<evidence type="ECO:0000256" key="1">
    <source>
        <dbReference type="SAM" id="MobiDB-lite"/>
    </source>
</evidence>